<evidence type="ECO:0000256" key="4">
    <source>
        <dbReference type="ARBA" id="ARBA00022764"/>
    </source>
</evidence>
<evidence type="ECO:0000256" key="5">
    <source>
        <dbReference type="ARBA" id="ARBA00023186"/>
    </source>
</evidence>
<evidence type="ECO:0000256" key="3">
    <source>
        <dbReference type="ARBA" id="ARBA00022729"/>
    </source>
</evidence>
<name>A0A840RLU3_9BURK</name>
<gene>
    <name evidence="7" type="ORF">HNR39_000543</name>
</gene>
<dbReference type="InterPro" id="IPR013783">
    <property type="entry name" value="Ig-like_fold"/>
</dbReference>
<dbReference type="GO" id="GO:0030288">
    <property type="term" value="C:outer membrane-bounded periplasmic space"/>
    <property type="evidence" value="ECO:0007669"/>
    <property type="project" value="InterPro"/>
</dbReference>
<evidence type="ECO:0000259" key="6">
    <source>
        <dbReference type="Pfam" id="PF00345"/>
    </source>
</evidence>
<dbReference type="GO" id="GO:0071555">
    <property type="term" value="P:cell wall organization"/>
    <property type="evidence" value="ECO:0007669"/>
    <property type="project" value="InterPro"/>
</dbReference>
<evidence type="ECO:0000256" key="2">
    <source>
        <dbReference type="ARBA" id="ARBA00007399"/>
    </source>
</evidence>
<dbReference type="InterPro" id="IPR050643">
    <property type="entry name" value="Periplasmic_pilus_chap"/>
</dbReference>
<dbReference type="AlphaFoldDB" id="A0A840RLU3"/>
<keyword evidence="4" id="KW-0574">Periplasm</keyword>
<keyword evidence="8" id="KW-1185">Reference proteome</keyword>
<accession>A0A840RLU3</accession>
<dbReference type="RefSeq" id="WP_168052898.1">
    <property type="nucleotide sequence ID" value="NZ_JAAOZT010000002.1"/>
</dbReference>
<keyword evidence="5" id="KW-0143">Chaperone</keyword>
<dbReference type="InterPro" id="IPR016147">
    <property type="entry name" value="Pili_assmbl_chaperone_N"/>
</dbReference>
<comment type="subcellular location">
    <subcellularLocation>
        <location evidence="1">Periplasm</location>
    </subcellularLocation>
</comment>
<dbReference type="EMBL" id="JACHHQ010000001">
    <property type="protein sequence ID" value="MBB5198733.1"/>
    <property type="molecule type" value="Genomic_DNA"/>
</dbReference>
<dbReference type="Proteomes" id="UP000571084">
    <property type="component" value="Unassembled WGS sequence"/>
</dbReference>
<comment type="similarity">
    <text evidence="2">Belongs to the periplasmic pilus chaperone family.</text>
</comment>
<keyword evidence="3" id="KW-0732">Signal</keyword>
<dbReference type="NCBIfam" id="NF007392">
    <property type="entry name" value="PRK09918.1"/>
    <property type="match status" value="1"/>
</dbReference>
<dbReference type="InterPro" id="IPR008962">
    <property type="entry name" value="PapD-like_sf"/>
</dbReference>
<sequence length="240" mass="26346">MINQKYCKKYYLKQLVAVSLLGLHILAGATGILPDTTLLLITEKSNNAQMGVLNTDDEPLLLLTTIVDIPDDKGTTVYPLPAVMRVEAHGRQIVRFVLDETATPLKVQHLKRVLFEGIPAVKVDGKGKISTTVRQDMPVIISPAGLEQDPMPWKKLHFHLAGDQLTLSNPSPYVVRLSQTISLLMTNTSLKILPRTYVLPGESFSVTVPGGITDTTTSLRIFPASPYGFDVDPFDAAIER</sequence>
<comment type="caution">
    <text evidence="7">The sequence shown here is derived from an EMBL/GenBank/DDBJ whole genome shotgun (WGS) entry which is preliminary data.</text>
</comment>
<evidence type="ECO:0000256" key="1">
    <source>
        <dbReference type="ARBA" id="ARBA00004418"/>
    </source>
</evidence>
<dbReference type="Pfam" id="PF00345">
    <property type="entry name" value="PapD_N"/>
    <property type="match status" value="1"/>
</dbReference>
<evidence type="ECO:0000313" key="8">
    <source>
        <dbReference type="Proteomes" id="UP000571084"/>
    </source>
</evidence>
<dbReference type="PANTHER" id="PTHR30251:SF3">
    <property type="entry name" value="FIMBRIAL CHAPARONE PROTEIN"/>
    <property type="match status" value="1"/>
</dbReference>
<reference evidence="7 8" key="1">
    <citation type="submission" date="2020-08" db="EMBL/GenBank/DDBJ databases">
        <title>Genomic Encyclopedia of Type Strains, Phase IV (KMG-IV): sequencing the most valuable type-strain genomes for metagenomic binning, comparative biology and taxonomic classification.</title>
        <authorList>
            <person name="Goeker M."/>
        </authorList>
    </citation>
    <scope>NUCLEOTIDE SEQUENCE [LARGE SCALE GENOMIC DNA]</scope>
    <source>
        <strain evidence="7 8">DSM 23240</strain>
    </source>
</reference>
<protein>
    <submittedName>
        <fullName evidence="7">P pilus assembly chaperone PapD</fullName>
    </submittedName>
</protein>
<dbReference type="PANTHER" id="PTHR30251">
    <property type="entry name" value="PILUS ASSEMBLY CHAPERONE"/>
    <property type="match status" value="1"/>
</dbReference>
<evidence type="ECO:0000313" key="7">
    <source>
        <dbReference type="EMBL" id="MBB5198733.1"/>
    </source>
</evidence>
<dbReference type="Gene3D" id="2.60.40.10">
    <property type="entry name" value="Immunoglobulins"/>
    <property type="match status" value="2"/>
</dbReference>
<feature type="domain" description="Pili assembly chaperone N-terminal" evidence="6">
    <location>
        <begin position="32"/>
        <end position="146"/>
    </location>
</feature>
<dbReference type="SUPFAM" id="SSF49584">
    <property type="entry name" value="Periplasmic chaperone C-domain"/>
    <property type="match status" value="1"/>
</dbReference>
<dbReference type="InterPro" id="IPR036316">
    <property type="entry name" value="Pili_assmbl_chap_C_dom_sf"/>
</dbReference>
<proteinExistence type="inferred from homology"/>
<dbReference type="SUPFAM" id="SSF49354">
    <property type="entry name" value="PapD-like"/>
    <property type="match status" value="1"/>
</dbReference>
<organism evidence="7 8">
    <name type="scientific">Glaciimonas immobilis</name>
    <dbReference type="NCBI Taxonomy" id="728004"/>
    <lineage>
        <taxon>Bacteria</taxon>
        <taxon>Pseudomonadati</taxon>
        <taxon>Pseudomonadota</taxon>
        <taxon>Betaproteobacteria</taxon>
        <taxon>Burkholderiales</taxon>
        <taxon>Oxalobacteraceae</taxon>
        <taxon>Glaciimonas</taxon>
    </lineage>
</organism>